<dbReference type="AlphaFoldDB" id="A0A969W612"/>
<dbReference type="InterPro" id="IPR005801">
    <property type="entry name" value="ADC_synthase"/>
</dbReference>
<evidence type="ECO:0000313" key="8">
    <source>
        <dbReference type="Proteomes" id="UP000653472"/>
    </source>
</evidence>
<feature type="transmembrane region" description="Helical" evidence="6">
    <location>
        <begin position="6"/>
        <end position="27"/>
    </location>
</feature>
<feature type="transmembrane region" description="Helical" evidence="6">
    <location>
        <begin position="39"/>
        <end position="58"/>
    </location>
</feature>
<dbReference type="InterPro" id="IPR001123">
    <property type="entry name" value="LeuE-type"/>
</dbReference>
<evidence type="ECO:0000256" key="4">
    <source>
        <dbReference type="ARBA" id="ARBA00022989"/>
    </source>
</evidence>
<feature type="transmembrane region" description="Helical" evidence="6">
    <location>
        <begin position="145"/>
        <end position="170"/>
    </location>
</feature>
<dbReference type="Proteomes" id="UP000653472">
    <property type="component" value="Unassembled WGS sequence"/>
</dbReference>
<evidence type="ECO:0000256" key="3">
    <source>
        <dbReference type="ARBA" id="ARBA00022692"/>
    </source>
</evidence>
<dbReference type="EMBL" id="JAAVXB010000001">
    <property type="protein sequence ID" value="NKF21212.1"/>
    <property type="molecule type" value="Genomic_DNA"/>
</dbReference>
<dbReference type="PANTHER" id="PTHR30086:SF20">
    <property type="entry name" value="ARGININE EXPORTER PROTEIN ARGO-RELATED"/>
    <property type="match status" value="1"/>
</dbReference>
<name>A0A969W612_9GAMM</name>
<feature type="transmembrane region" description="Helical" evidence="6">
    <location>
        <begin position="64"/>
        <end position="86"/>
    </location>
</feature>
<evidence type="ECO:0000256" key="2">
    <source>
        <dbReference type="ARBA" id="ARBA00022475"/>
    </source>
</evidence>
<reference evidence="7" key="1">
    <citation type="submission" date="2020-03" db="EMBL/GenBank/DDBJ databases">
        <title>Solimonas marina sp. nov., isolated from deep seawater of the Pacific Ocean.</title>
        <authorList>
            <person name="Liu X."/>
            <person name="Lai Q."/>
            <person name="Sun F."/>
            <person name="Gai Y."/>
            <person name="Li G."/>
            <person name="Shao Z."/>
        </authorList>
    </citation>
    <scope>NUCLEOTIDE SEQUENCE</scope>
    <source>
        <strain evidence="7">C16B3</strain>
    </source>
</reference>
<evidence type="ECO:0000313" key="7">
    <source>
        <dbReference type="EMBL" id="NKF21212.1"/>
    </source>
</evidence>
<protein>
    <submittedName>
        <fullName evidence="7">LysE family translocator</fullName>
    </submittedName>
</protein>
<evidence type="ECO:0000256" key="5">
    <source>
        <dbReference type="ARBA" id="ARBA00023136"/>
    </source>
</evidence>
<evidence type="ECO:0000256" key="6">
    <source>
        <dbReference type="SAM" id="Phobius"/>
    </source>
</evidence>
<gene>
    <name evidence="7" type="ORF">G7Y82_02705</name>
</gene>
<keyword evidence="4 6" id="KW-1133">Transmembrane helix</keyword>
<organism evidence="7 8">
    <name type="scientific">Solimonas marina</name>
    <dbReference type="NCBI Taxonomy" id="2714601"/>
    <lineage>
        <taxon>Bacteria</taxon>
        <taxon>Pseudomonadati</taxon>
        <taxon>Pseudomonadota</taxon>
        <taxon>Gammaproteobacteria</taxon>
        <taxon>Nevskiales</taxon>
        <taxon>Nevskiaceae</taxon>
        <taxon>Solimonas</taxon>
    </lineage>
</organism>
<dbReference type="SUPFAM" id="SSF56322">
    <property type="entry name" value="ADC synthase"/>
    <property type="match status" value="1"/>
</dbReference>
<dbReference type="PANTHER" id="PTHR30086">
    <property type="entry name" value="ARGININE EXPORTER PROTEIN ARGO"/>
    <property type="match status" value="1"/>
</dbReference>
<dbReference type="GO" id="GO:0015171">
    <property type="term" value="F:amino acid transmembrane transporter activity"/>
    <property type="evidence" value="ECO:0007669"/>
    <property type="project" value="TreeGrafter"/>
</dbReference>
<keyword evidence="5 6" id="KW-0472">Membrane</keyword>
<dbReference type="PIRSF" id="PIRSF006324">
    <property type="entry name" value="LeuE"/>
    <property type="match status" value="1"/>
</dbReference>
<comment type="caution">
    <text evidence="7">The sequence shown here is derived from an EMBL/GenBank/DDBJ whole genome shotgun (WGS) entry which is preliminary data.</text>
</comment>
<keyword evidence="2" id="KW-1003">Cell membrane</keyword>
<dbReference type="Pfam" id="PF01810">
    <property type="entry name" value="LysE"/>
    <property type="match status" value="1"/>
</dbReference>
<comment type="subcellular location">
    <subcellularLocation>
        <location evidence="1">Cell membrane</location>
        <topology evidence="1">Multi-pass membrane protein</topology>
    </subcellularLocation>
</comment>
<evidence type="ECO:0000256" key="1">
    <source>
        <dbReference type="ARBA" id="ARBA00004651"/>
    </source>
</evidence>
<proteinExistence type="predicted"/>
<dbReference type="RefSeq" id="WP_168146446.1">
    <property type="nucleotide sequence ID" value="NZ_JAAVXB010000001.1"/>
</dbReference>
<accession>A0A969W612</accession>
<dbReference type="GO" id="GO:0005886">
    <property type="term" value="C:plasma membrane"/>
    <property type="evidence" value="ECO:0007669"/>
    <property type="project" value="UniProtKB-SubCell"/>
</dbReference>
<sequence>MTTWQALLLFTAAAGLLTITPGLDTMLVLRTAIAGNSRAALLAGAGICSGCLVWGLLVSAGLGAVFSVSAIAYDVLRIAGAVYLLWLGAQLLLKPRDSVAAAPSPAVPSDAQSFRRGLLTNLLNPKVGVFYVSFLPQFIPAGVNLVAFGSLLAAIHALLGVLWFAALTLATRPLSRWLRRPMLVRALDRGTGAVFVLFGLRLATSGRPA</sequence>
<keyword evidence="8" id="KW-1185">Reference proteome</keyword>
<keyword evidence="3 6" id="KW-0812">Transmembrane</keyword>